<dbReference type="PANTHER" id="PTHR37294">
    <property type="entry name" value="3'-5' EXORIBONUCLEASE YHAM"/>
    <property type="match status" value="1"/>
</dbReference>
<dbReference type="CDD" id="cd00077">
    <property type="entry name" value="HDc"/>
    <property type="match status" value="1"/>
</dbReference>
<evidence type="ECO:0000313" key="4">
    <source>
        <dbReference type="Proteomes" id="UP000182146"/>
    </source>
</evidence>
<dbReference type="Pfam" id="PF01966">
    <property type="entry name" value="HD"/>
    <property type="match status" value="1"/>
</dbReference>
<dbReference type="AlphaFoldDB" id="A0A1G9QN37"/>
<proteinExistence type="predicted"/>
<dbReference type="InterPro" id="IPR050798">
    <property type="entry name" value="YhaM_exoribonuc/phosphodiest"/>
</dbReference>
<dbReference type="InterPro" id="IPR003607">
    <property type="entry name" value="HD/PDEase_dom"/>
</dbReference>
<name>A0A1G9QN37_9BACT</name>
<dbReference type="EMBL" id="FNGU01000004">
    <property type="protein sequence ID" value="SDM12406.1"/>
    <property type="molecule type" value="Genomic_DNA"/>
</dbReference>
<dbReference type="OrthoDB" id="5405115at2"/>
<evidence type="ECO:0000256" key="1">
    <source>
        <dbReference type="ARBA" id="ARBA00022801"/>
    </source>
</evidence>
<dbReference type="Proteomes" id="UP000182146">
    <property type="component" value="Unassembled WGS sequence"/>
</dbReference>
<dbReference type="SMART" id="SM00471">
    <property type="entry name" value="HDc"/>
    <property type="match status" value="1"/>
</dbReference>
<dbReference type="GO" id="GO:0016787">
    <property type="term" value="F:hydrolase activity"/>
    <property type="evidence" value="ECO:0007669"/>
    <property type="project" value="UniProtKB-KW"/>
</dbReference>
<keyword evidence="1" id="KW-0378">Hydrolase</keyword>
<evidence type="ECO:0000313" key="3">
    <source>
        <dbReference type="EMBL" id="SDM12406.1"/>
    </source>
</evidence>
<dbReference type="InterPro" id="IPR006674">
    <property type="entry name" value="HD_domain"/>
</dbReference>
<reference evidence="3 4" key="1">
    <citation type="submission" date="2016-10" db="EMBL/GenBank/DDBJ databases">
        <authorList>
            <person name="de Groot N.N."/>
        </authorList>
    </citation>
    <scope>NUCLEOTIDE SEQUENCE [LARGE SCALE GENOMIC DNA]</scope>
    <source>
        <strain evidence="3 4">DSM 17813</strain>
    </source>
</reference>
<protein>
    <submittedName>
        <fullName evidence="3">HD domain-containing protein</fullName>
    </submittedName>
</protein>
<dbReference type="STRING" id="392333.SAMN05660860_01846"/>
<dbReference type="SUPFAM" id="SSF109604">
    <property type="entry name" value="HD-domain/PDEase-like"/>
    <property type="match status" value="1"/>
</dbReference>
<dbReference type="RefSeq" id="WP_074669539.1">
    <property type="nucleotide sequence ID" value="NZ_FNGU01000004.1"/>
</dbReference>
<feature type="domain" description="HD/PDEase" evidence="2">
    <location>
        <begin position="145"/>
        <end position="282"/>
    </location>
</feature>
<gene>
    <name evidence="3" type="ORF">SAMN05660860_01846</name>
</gene>
<dbReference type="PANTHER" id="PTHR37294:SF1">
    <property type="entry name" value="3'-5' EXORIBONUCLEASE YHAM"/>
    <property type="match status" value="1"/>
</dbReference>
<dbReference type="GO" id="GO:0031125">
    <property type="term" value="P:rRNA 3'-end processing"/>
    <property type="evidence" value="ECO:0007669"/>
    <property type="project" value="TreeGrafter"/>
</dbReference>
<sequence length="307" mass="35474">MLLQELKDMCAKDFAGVYRAYSGSWRKAYNGKLYLRFCLFDSSGKIRAHGWEKTYRGPESIPNKCEILVEGQLRSFNNAWIADIRRAEIITSINDKIIEHNHADLCEKKHGLFSRINRLKITALQDFSFSILNNAEIFEKFTIIPASKNYHHSYRSGLLFHSLECWDSIEGSSIIDDSAKEIAMVAALFHDIGKIKTILPDHSFHPRAKIIDHNHLTLEILAPYLAELDKRWESGADALRHIWVWLGKYAKDRGIPAFPEAELVSMADRYSVGKEAQRAAFSRKPERITFSYYNGRPHWRPDLPHIR</sequence>
<evidence type="ECO:0000259" key="2">
    <source>
        <dbReference type="SMART" id="SM00471"/>
    </source>
</evidence>
<accession>A0A1G9QN37</accession>
<organism evidence="3 4">
    <name type="scientific">Geoalkalibacter ferrihydriticus</name>
    <dbReference type="NCBI Taxonomy" id="392333"/>
    <lineage>
        <taxon>Bacteria</taxon>
        <taxon>Pseudomonadati</taxon>
        <taxon>Thermodesulfobacteriota</taxon>
        <taxon>Desulfuromonadia</taxon>
        <taxon>Desulfuromonadales</taxon>
        <taxon>Geoalkalibacteraceae</taxon>
        <taxon>Geoalkalibacter</taxon>
    </lineage>
</organism>
<dbReference type="Gene3D" id="1.10.3210.10">
    <property type="entry name" value="Hypothetical protein af1432"/>
    <property type="match status" value="1"/>
</dbReference>